<reference evidence="2 4" key="2">
    <citation type="submission" date="2020-03" db="EMBL/GenBank/DDBJ databases">
        <title>Soil Listeria distribution.</title>
        <authorList>
            <person name="Liao J."/>
            <person name="Wiedmann M."/>
        </authorList>
    </citation>
    <scope>NUCLEOTIDE SEQUENCE [LARGE SCALE GENOMIC DNA]</scope>
    <source>
        <strain evidence="2 4">FSL L7-0153</strain>
    </source>
</reference>
<evidence type="ECO:0000313" key="1">
    <source>
        <dbReference type="EMBL" id="KGL43523.1"/>
    </source>
</evidence>
<dbReference type="STRING" id="1552123.EP57_02790"/>
<comment type="caution">
    <text evidence="1">The sequence shown here is derived from an EMBL/GenBank/DDBJ whole genome shotgun (WGS) entry which is preliminary data.</text>
</comment>
<evidence type="ECO:0000313" key="2">
    <source>
        <dbReference type="EMBL" id="MBC2243022.1"/>
    </source>
</evidence>
<dbReference type="Proteomes" id="UP000550367">
    <property type="component" value="Unassembled WGS sequence"/>
</dbReference>
<accession>A0A099WG65</accession>
<dbReference type="GeneID" id="58716358"/>
<dbReference type="EMBL" id="JNFA01000005">
    <property type="protein sequence ID" value="KGL43523.1"/>
    <property type="molecule type" value="Genomic_DNA"/>
</dbReference>
<organism evidence="1 3">
    <name type="scientific">Listeria booriae</name>
    <dbReference type="NCBI Taxonomy" id="1552123"/>
    <lineage>
        <taxon>Bacteria</taxon>
        <taxon>Bacillati</taxon>
        <taxon>Bacillota</taxon>
        <taxon>Bacilli</taxon>
        <taxon>Bacillales</taxon>
        <taxon>Listeriaceae</taxon>
        <taxon>Listeria</taxon>
    </lineage>
</organism>
<dbReference type="AlphaFoldDB" id="A0A099WG65"/>
<protein>
    <submittedName>
        <fullName evidence="1">Uncharacterized protein</fullName>
    </submittedName>
</protein>
<dbReference type="OrthoDB" id="2363988at2"/>
<proteinExistence type="predicted"/>
<sequence length="99" mass="10850">MAKKIQLPSGRLSEHATAIGKNTDALRFQLQPHVAYSTGTSQELVSDCMELTQFLQAFPNAFTKDVSHLKQVERAFVASEKALAQQLQAGIDFISQKGS</sequence>
<name>A0A099WG65_9LIST</name>
<keyword evidence="3" id="KW-1185">Reference proteome</keyword>
<dbReference type="Proteomes" id="UP000029844">
    <property type="component" value="Unassembled WGS sequence"/>
</dbReference>
<evidence type="ECO:0000313" key="4">
    <source>
        <dbReference type="Proteomes" id="UP000550367"/>
    </source>
</evidence>
<gene>
    <name evidence="1" type="ORF">EP57_02790</name>
    <name evidence="2" type="ORF">HCB25_03015</name>
</gene>
<dbReference type="eggNOG" id="ENOG50340AR">
    <property type="taxonomic scope" value="Bacteria"/>
</dbReference>
<dbReference type="EMBL" id="JAARYY010000002">
    <property type="protein sequence ID" value="MBC2243022.1"/>
    <property type="molecule type" value="Genomic_DNA"/>
</dbReference>
<evidence type="ECO:0000313" key="3">
    <source>
        <dbReference type="Proteomes" id="UP000029844"/>
    </source>
</evidence>
<dbReference type="RefSeq" id="WP_036083990.1">
    <property type="nucleotide sequence ID" value="NZ_CBCSHQ010000001.1"/>
</dbReference>
<reference evidence="1 3" key="1">
    <citation type="submission" date="2014-05" db="EMBL/GenBank/DDBJ databases">
        <title>Novel Listeriaceae from food processing environments.</title>
        <authorList>
            <person name="den Bakker H.C."/>
        </authorList>
    </citation>
    <scope>NUCLEOTIDE SEQUENCE [LARGE SCALE GENOMIC DNA]</scope>
    <source>
        <strain evidence="1 3">FSL A5-0281</strain>
    </source>
</reference>